<keyword evidence="1" id="KW-1133">Transmembrane helix</keyword>
<name>A0A3B1AYB6_9ZZZZ</name>
<proteinExistence type="predicted"/>
<evidence type="ECO:0000313" key="2">
    <source>
        <dbReference type="EMBL" id="VAX08802.1"/>
    </source>
</evidence>
<organism evidence="2">
    <name type="scientific">hydrothermal vent metagenome</name>
    <dbReference type="NCBI Taxonomy" id="652676"/>
    <lineage>
        <taxon>unclassified sequences</taxon>
        <taxon>metagenomes</taxon>
        <taxon>ecological metagenomes</taxon>
    </lineage>
</organism>
<sequence>MSNNISPYLSQTERLADVISAIQAMGTYKFYKLTFEGWSKKISGSENNSAHWSKVIKEHPEFFRMDNTKTKASLVWRRNYQRTYHVDKNKVLTREECNALPGKERSERVSRLPLSSSDISVLVSTAINLHSRALEKEKASRWWVTPAVGILGIVIGALVKAYV</sequence>
<keyword evidence="1" id="KW-0812">Transmembrane</keyword>
<dbReference type="EMBL" id="UOFX01000041">
    <property type="protein sequence ID" value="VAX08802.1"/>
    <property type="molecule type" value="Genomic_DNA"/>
</dbReference>
<keyword evidence="1" id="KW-0472">Membrane</keyword>
<feature type="transmembrane region" description="Helical" evidence="1">
    <location>
        <begin position="142"/>
        <end position="162"/>
    </location>
</feature>
<feature type="non-terminal residue" evidence="2">
    <location>
        <position position="163"/>
    </location>
</feature>
<reference evidence="2" key="1">
    <citation type="submission" date="2018-06" db="EMBL/GenBank/DDBJ databases">
        <authorList>
            <person name="Zhirakovskaya E."/>
        </authorList>
    </citation>
    <scope>NUCLEOTIDE SEQUENCE</scope>
</reference>
<accession>A0A3B1AYB6</accession>
<protein>
    <recommendedName>
        <fullName evidence="3">N-carbamoyl-L-amino acid amidohydrolase</fullName>
    </recommendedName>
</protein>
<evidence type="ECO:0008006" key="3">
    <source>
        <dbReference type="Google" id="ProtNLM"/>
    </source>
</evidence>
<gene>
    <name evidence="2" type="ORF">MNBD_GAMMA26-1075</name>
</gene>
<evidence type="ECO:0000256" key="1">
    <source>
        <dbReference type="SAM" id="Phobius"/>
    </source>
</evidence>
<dbReference type="AlphaFoldDB" id="A0A3B1AYB6"/>